<gene>
    <name evidence="2" type="ORF">JRO89_XS02G0181200</name>
</gene>
<evidence type="ECO:0000313" key="2">
    <source>
        <dbReference type="EMBL" id="KAH7575653.1"/>
    </source>
</evidence>
<evidence type="ECO:0000256" key="1">
    <source>
        <dbReference type="SAM" id="MobiDB-lite"/>
    </source>
</evidence>
<feature type="compositionally biased region" description="Basic and acidic residues" evidence="1">
    <location>
        <begin position="81"/>
        <end position="110"/>
    </location>
</feature>
<keyword evidence="3" id="KW-1185">Reference proteome</keyword>
<evidence type="ECO:0000313" key="3">
    <source>
        <dbReference type="Proteomes" id="UP000827721"/>
    </source>
</evidence>
<dbReference type="Proteomes" id="UP000827721">
    <property type="component" value="Unassembled WGS sequence"/>
</dbReference>
<sequence>MRALLGSQDVMEIVEDGYTEPASKEAEGTLTEAQATTLRADRKKDCKAKSIIYQGLDEATFEIIASAKSSKESIGASSPSMKKDTNKGGPHNKEENKVEDLVEEVQKPEVEAEEEETQLEDDVDIRTMSHEEEDKEEEADTTTVRSLIKEISNAIIATNMATIATSAEATQMR</sequence>
<dbReference type="Pfam" id="PF14223">
    <property type="entry name" value="Retrotran_gag_2"/>
    <property type="match status" value="1"/>
</dbReference>
<feature type="region of interest" description="Disordered" evidence="1">
    <location>
        <begin position="68"/>
        <end position="143"/>
    </location>
</feature>
<accession>A0ABQ8IGB2</accession>
<protein>
    <submittedName>
        <fullName evidence="2">Uncharacterized protein</fullName>
    </submittedName>
</protein>
<organism evidence="2 3">
    <name type="scientific">Xanthoceras sorbifolium</name>
    <dbReference type="NCBI Taxonomy" id="99658"/>
    <lineage>
        <taxon>Eukaryota</taxon>
        <taxon>Viridiplantae</taxon>
        <taxon>Streptophyta</taxon>
        <taxon>Embryophyta</taxon>
        <taxon>Tracheophyta</taxon>
        <taxon>Spermatophyta</taxon>
        <taxon>Magnoliopsida</taxon>
        <taxon>eudicotyledons</taxon>
        <taxon>Gunneridae</taxon>
        <taxon>Pentapetalae</taxon>
        <taxon>rosids</taxon>
        <taxon>malvids</taxon>
        <taxon>Sapindales</taxon>
        <taxon>Sapindaceae</taxon>
        <taxon>Xanthoceroideae</taxon>
        <taxon>Xanthoceras</taxon>
    </lineage>
</organism>
<comment type="caution">
    <text evidence="2">The sequence shown here is derived from an EMBL/GenBank/DDBJ whole genome shotgun (WGS) entry which is preliminary data.</text>
</comment>
<feature type="compositionally biased region" description="Acidic residues" evidence="1">
    <location>
        <begin position="111"/>
        <end position="123"/>
    </location>
</feature>
<name>A0ABQ8IGB2_9ROSI</name>
<feature type="compositionally biased region" description="Low complexity" evidence="1">
    <location>
        <begin position="68"/>
        <end position="80"/>
    </location>
</feature>
<proteinExistence type="predicted"/>
<dbReference type="EMBL" id="JAFEMO010000002">
    <property type="protein sequence ID" value="KAH7575653.1"/>
    <property type="molecule type" value="Genomic_DNA"/>
</dbReference>
<reference evidence="2 3" key="1">
    <citation type="submission" date="2021-02" db="EMBL/GenBank/DDBJ databases">
        <title>Plant Genome Project.</title>
        <authorList>
            <person name="Zhang R.-G."/>
        </authorList>
    </citation>
    <scope>NUCLEOTIDE SEQUENCE [LARGE SCALE GENOMIC DNA]</scope>
    <source>
        <tissue evidence="2">Leaves</tissue>
    </source>
</reference>